<dbReference type="CDD" id="cd08233">
    <property type="entry name" value="butanediol_DH_like"/>
    <property type="match status" value="1"/>
</dbReference>
<evidence type="ECO:0000256" key="8">
    <source>
        <dbReference type="ARBA" id="ARBA00032485"/>
    </source>
</evidence>
<dbReference type="SMART" id="SM00829">
    <property type="entry name" value="PKS_ER"/>
    <property type="match status" value="1"/>
</dbReference>
<dbReference type="Pfam" id="PF00107">
    <property type="entry name" value="ADH_zinc_N"/>
    <property type="match status" value="1"/>
</dbReference>
<evidence type="ECO:0000256" key="1">
    <source>
        <dbReference type="ARBA" id="ARBA00001947"/>
    </source>
</evidence>
<name>A0A815VQY3_ADIRI</name>
<organism evidence="12 14">
    <name type="scientific">Adineta ricciae</name>
    <name type="common">Rotifer</name>
    <dbReference type="NCBI Taxonomy" id="249248"/>
    <lineage>
        <taxon>Eukaryota</taxon>
        <taxon>Metazoa</taxon>
        <taxon>Spiralia</taxon>
        <taxon>Gnathifera</taxon>
        <taxon>Rotifera</taxon>
        <taxon>Eurotatoria</taxon>
        <taxon>Bdelloidea</taxon>
        <taxon>Adinetida</taxon>
        <taxon>Adinetidae</taxon>
        <taxon>Adineta</taxon>
    </lineage>
</organism>
<dbReference type="Gene3D" id="3.40.50.720">
    <property type="entry name" value="NAD(P)-binding Rossmann-like Domain"/>
    <property type="match status" value="1"/>
</dbReference>
<keyword evidence="4 9" id="KW-0862">Zinc</keyword>
<proteinExistence type="inferred from homology"/>
<dbReference type="PANTHER" id="PTHR43161:SF26">
    <property type="entry name" value="GALACTITOL 1-PHOSPHATE 5-DEHYDROGENASE"/>
    <property type="match status" value="1"/>
</dbReference>
<evidence type="ECO:0000313" key="13">
    <source>
        <dbReference type="Proteomes" id="UP000663828"/>
    </source>
</evidence>
<dbReference type="EMBL" id="CAJNOJ010000918">
    <property type="protein sequence ID" value="CAF1533595.1"/>
    <property type="molecule type" value="Genomic_DNA"/>
</dbReference>
<dbReference type="Proteomes" id="UP000663852">
    <property type="component" value="Unassembled WGS sequence"/>
</dbReference>
<dbReference type="SUPFAM" id="SSF51735">
    <property type="entry name" value="NAD(P)-binding Rossmann-fold domains"/>
    <property type="match status" value="1"/>
</dbReference>
<dbReference type="Gene3D" id="3.90.180.10">
    <property type="entry name" value="Medium-chain alcohol dehydrogenases, catalytic domain"/>
    <property type="match status" value="1"/>
</dbReference>
<dbReference type="SUPFAM" id="SSF50129">
    <property type="entry name" value="GroES-like"/>
    <property type="match status" value="1"/>
</dbReference>
<evidence type="ECO:0000256" key="3">
    <source>
        <dbReference type="ARBA" id="ARBA00022723"/>
    </source>
</evidence>
<evidence type="ECO:0000256" key="4">
    <source>
        <dbReference type="ARBA" id="ARBA00022833"/>
    </source>
</evidence>
<keyword evidence="6" id="KW-0520">NAD</keyword>
<dbReference type="InterPro" id="IPR013154">
    <property type="entry name" value="ADH-like_N"/>
</dbReference>
<dbReference type="OrthoDB" id="3941538at2759"/>
<keyword evidence="3 9" id="KW-0479">Metal-binding</keyword>
<accession>A0A815VQY3</accession>
<dbReference type="InterPro" id="IPR036291">
    <property type="entry name" value="NAD(P)-bd_dom_sf"/>
</dbReference>
<comment type="cofactor">
    <cofactor evidence="1 9">
        <name>Zn(2+)</name>
        <dbReference type="ChEBI" id="CHEBI:29105"/>
    </cofactor>
</comment>
<dbReference type="FunFam" id="3.40.50.720:FF:000068">
    <property type="entry name" value="Sorbitol dehydrogenase"/>
    <property type="match status" value="1"/>
</dbReference>
<dbReference type="AlphaFoldDB" id="A0A815VQY3"/>
<evidence type="ECO:0000256" key="7">
    <source>
        <dbReference type="ARBA" id="ARBA00026132"/>
    </source>
</evidence>
<reference evidence="12" key="1">
    <citation type="submission" date="2021-02" db="EMBL/GenBank/DDBJ databases">
        <authorList>
            <person name="Nowell W R."/>
        </authorList>
    </citation>
    <scope>NUCLEOTIDE SEQUENCE</scope>
</reference>
<dbReference type="GO" id="GO:0016491">
    <property type="term" value="F:oxidoreductase activity"/>
    <property type="evidence" value="ECO:0007669"/>
    <property type="project" value="UniProtKB-KW"/>
</dbReference>
<feature type="domain" description="Enoyl reductase (ER)" evidence="10">
    <location>
        <begin position="8"/>
        <end position="349"/>
    </location>
</feature>
<dbReference type="PROSITE" id="PS00059">
    <property type="entry name" value="ADH_ZINC"/>
    <property type="match status" value="1"/>
</dbReference>
<dbReference type="GO" id="GO:0008270">
    <property type="term" value="F:zinc ion binding"/>
    <property type="evidence" value="ECO:0007669"/>
    <property type="project" value="InterPro"/>
</dbReference>
<sequence>MKAARYYGAKDIRIEEVPIPSVKKNQIKIQVKYAGICGSDLHEYSRGPITIPLKKPYPLNGHEGATIMGHELSGVVVEIGDNVDCNNIKIGDRVVVEPFFRNPSSFYTQNGQYNLSDPVGGIGITGNGAFAKYCVVEDYMVHKIPDNVTFKQGALVEPAAVAVYAVQSSGLKLDETCVIFGAGPLGLLCLQAAMIVGVSRTAIVDIAEKRLEKARELGATLVINGNDDNVPQQVKHLTDGLGAHVYFDATGVEATFTTGIASLRKGGRAMLLAACAQMVPLNTMDIVVREIRIQGILGYPNMFPQTIQLIDQNKMKVERIITKTIQLDEIVSEGFEVLLDHPPEAKILVDMDLS</sequence>
<evidence type="ECO:0000256" key="9">
    <source>
        <dbReference type="RuleBase" id="RU361277"/>
    </source>
</evidence>
<keyword evidence="5" id="KW-0560">Oxidoreductase</keyword>
<protein>
    <recommendedName>
        <fullName evidence="7">Sorbitol dehydrogenase</fullName>
    </recommendedName>
    <alternativeName>
        <fullName evidence="8">Polyol dehydrogenase</fullName>
    </alternativeName>
</protein>
<evidence type="ECO:0000256" key="5">
    <source>
        <dbReference type="ARBA" id="ARBA00023002"/>
    </source>
</evidence>
<dbReference type="InterPro" id="IPR002328">
    <property type="entry name" value="ADH_Zn_CS"/>
</dbReference>
<comment type="caution">
    <text evidence="12">The sequence shown here is derived from an EMBL/GenBank/DDBJ whole genome shotgun (WGS) entry which is preliminary data.</text>
</comment>
<comment type="similarity">
    <text evidence="2 9">Belongs to the zinc-containing alcohol dehydrogenase family.</text>
</comment>
<gene>
    <name evidence="12" type="ORF">EDS130_LOCUS44769</name>
    <name evidence="11" type="ORF">XAT740_LOCUS38227</name>
</gene>
<dbReference type="InterPro" id="IPR020843">
    <property type="entry name" value="ER"/>
</dbReference>
<evidence type="ECO:0000313" key="14">
    <source>
        <dbReference type="Proteomes" id="UP000663852"/>
    </source>
</evidence>
<evidence type="ECO:0000313" key="12">
    <source>
        <dbReference type="EMBL" id="CAF1533595.1"/>
    </source>
</evidence>
<dbReference type="EMBL" id="CAJNOR010004103">
    <property type="protein sequence ID" value="CAF1475436.1"/>
    <property type="molecule type" value="Genomic_DNA"/>
</dbReference>
<keyword evidence="13" id="KW-1185">Reference proteome</keyword>
<dbReference type="PANTHER" id="PTHR43161">
    <property type="entry name" value="SORBITOL DEHYDROGENASE"/>
    <property type="match status" value="1"/>
</dbReference>
<dbReference type="Proteomes" id="UP000663828">
    <property type="component" value="Unassembled WGS sequence"/>
</dbReference>
<evidence type="ECO:0000256" key="6">
    <source>
        <dbReference type="ARBA" id="ARBA00023027"/>
    </source>
</evidence>
<evidence type="ECO:0000313" key="11">
    <source>
        <dbReference type="EMBL" id="CAF1475436.1"/>
    </source>
</evidence>
<evidence type="ECO:0000259" key="10">
    <source>
        <dbReference type="SMART" id="SM00829"/>
    </source>
</evidence>
<dbReference type="InterPro" id="IPR011032">
    <property type="entry name" value="GroES-like_sf"/>
</dbReference>
<evidence type="ECO:0000256" key="2">
    <source>
        <dbReference type="ARBA" id="ARBA00008072"/>
    </source>
</evidence>
<dbReference type="Pfam" id="PF08240">
    <property type="entry name" value="ADH_N"/>
    <property type="match status" value="1"/>
</dbReference>
<dbReference type="InterPro" id="IPR013149">
    <property type="entry name" value="ADH-like_C"/>
</dbReference>